<proteinExistence type="predicted"/>
<dbReference type="Proteomes" id="UP000594468">
    <property type="component" value="Chromosome"/>
</dbReference>
<evidence type="ECO:0000313" key="2">
    <source>
        <dbReference type="EMBL" id="QPC82941.1"/>
    </source>
</evidence>
<gene>
    <name evidence="2" type="ORF">G4Y79_00785</name>
</gene>
<dbReference type="KEGG" id="pmet:G4Y79_00785"/>
<protein>
    <recommendedName>
        <fullName evidence="1">DUF2268 domain-containing protein</fullName>
    </recommendedName>
</protein>
<dbReference type="RefSeq" id="WP_195171010.1">
    <property type="nucleotide sequence ID" value="NZ_CP062983.1"/>
</dbReference>
<reference evidence="2 3" key="1">
    <citation type="submission" date="2020-02" db="EMBL/GenBank/DDBJ databases">
        <authorList>
            <person name="Zheng R.K."/>
            <person name="Sun C.M."/>
        </authorList>
    </citation>
    <scope>NUCLEOTIDE SEQUENCE [LARGE SCALE GENOMIC DNA]</scope>
    <source>
        <strain evidence="3">rifampicinis</strain>
    </source>
</reference>
<sequence length="299" mass="33353">MSTQPIATQFVATNRIYHDVIHAPDAETRQQRYIQGLVQPWQQMMSMMSQGDDDPLAGARTWNWLLPDQLTTEPDVLTTLEAADVWRIAAEAMQRAVQCFAPYADRIPFDHIEGWLTLGDAERSDPVLRGYTGATDWFQPRFVVQYDTPTEANLRALPGTVVHEMHHLIRLRIFPFTPNITVGEYIVLEGLAESFAGALFGDAVLGHYVTDFDNSQLATAKALIQDGLDVSGFGVVRAYIFGDHWRQMTGAEPIGMPTYGGYAIGYRIVQAYLQQTGRTIAEATFLPADEIISESGYFG</sequence>
<dbReference type="InterPro" id="IPR018728">
    <property type="entry name" value="DUF2268"/>
</dbReference>
<evidence type="ECO:0000313" key="3">
    <source>
        <dbReference type="Proteomes" id="UP000594468"/>
    </source>
</evidence>
<organism evidence="2 3">
    <name type="scientific">Phototrophicus methaneseepsis</name>
    <dbReference type="NCBI Taxonomy" id="2710758"/>
    <lineage>
        <taxon>Bacteria</taxon>
        <taxon>Bacillati</taxon>
        <taxon>Chloroflexota</taxon>
        <taxon>Candidatus Thermofontia</taxon>
        <taxon>Phototrophicales</taxon>
        <taxon>Phototrophicaceae</taxon>
        <taxon>Phototrophicus</taxon>
    </lineage>
</organism>
<feature type="domain" description="DUF2268" evidence="1">
    <location>
        <begin position="85"/>
        <end position="292"/>
    </location>
</feature>
<name>A0A7S8E9N5_9CHLR</name>
<dbReference type="AlphaFoldDB" id="A0A7S8E9N5"/>
<dbReference type="EMBL" id="CP062983">
    <property type="protein sequence ID" value="QPC82941.1"/>
    <property type="molecule type" value="Genomic_DNA"/>
</dbReference>
<evidence type="ECO:0000259" key="1">
    <source>
        <dbReference type="Pfam" id="PF10026"/>
    </source>
</evidence>
<accession>A0A7S8E9N5</accession>
<dbReference type="Pfam" id="PF10026">
    <property type="entry name" value="DUF2268"/>
    <property type="match status" value="1"/>
</dbReference>
<keyword evidence="3" id="KW-1185">Reference proteome</keyword>